<gene>
    <name evidence="1" type="ORF">Psuf_008280</name>
</gene>
<protein>
    <submittedName>
        <fullName evidence="1">Uncharacterized protein</fullName>
    </submittedName>
</protein>
<keyword evidence="2" id="KW-1185">Reference proteome</keyword>
<dbReference type="Proteomes" id="UP000503011">
    <property type="component" value="Chromosome"/>
</dbReference>
<name>A0A6F8YBN2_9ACTN</name>
<reference evidence="1 2" key="2">
    <citation type="submission" date="2020-03" db="EMBL/GenBank/DDBJ databases">
        <authorList>
            <person name="Ichikawa N."/>
            <person name="Kimura A."/>
            <person name="Kitahashi Y."/>
            <person name="Uohara A."/>
        </authorList>
    </citation>
    <scope>NUCLEOTIDE SEQUENCE [LARGE SCALE GENOMIC DNA]</scope>
    <source>
        <strain evidence="1 2">NBRC 105367</strain>
    </source>
</reference>
<accession>A0A6F8YBN2</accession>
<organism evidence="1 2">
    <name type="scientific">Phytohabitans suffuscus</name>
    <dbReference type="NCBI Taxonomy" id="624315"/>
    <lineage>
        <taxon>Bacteria</taxon>
        <taxon>Bacillati</taxon>
        <taxon>Actinomycetota</taxon>
        <taxon>Actinomycetes</taxon>
        <taxon>Micromonosporales</taxon>
        <taxon>Micromonosporaceae</taxon>
    </lineage>
</organism>
<dbReference type="KEGG" id="psuu:Psuf_008280"/>
<evidence type="ECO:0000313" key="1">
    <source>
        <dbReference type="EMBL" id="BCB83515.1"/>
    </source>
</evidence>
<evidence type="ECO:0000313" key="2">
    <source>
        <dbReference type="Proteomes" id="UP000503011"/>
    </source>
</evidence>
<reference evidence="1 2" key="1">
    <citation type="submission" date="2020-03" db="EMBL/GenBank/DDBJ databases">
        <title>Whole genome shotgun sequence of Phytohabitans suffuscus NBRC 105367.</title>
        <authorList>
            <person name="Komaki H."/>
            <person name="Tamura T."/>
        </authorList>
    </citation>
    <scope>NUCLEOTIDE SEQUENCE [LARGE SCALE GENOMIC DNA]</scope>
    <source>
        <strain evidence="1 2">NBRC 105367</strain>
    </source>
</reference>
<sequence>MSLMVTTRKGFSGVNGGMKPVPVPGASASRGSGMLAQVGALPGAHLDLAVLLVIAFPCVY</sequence>
<proteinExistence type="predicted"/>
<dbReference type="EMBL" id="AP022871">
    <property type="protein sequence ID" value="BCB83515.1"/>
    <property type="molecule type" value="Genomic_DNA"/>
</dbReference>
<dbReference type="AlphaFoldDB" id="A0A6F8YBN2"/>